<feature type="region of interest" description="Disordered" evidence="2">
    <location>
        <begin position="1"/>
        <end position="20"/>
    </location>
</feature>
<keyword evidence="1" id="KW-0175">Coiled coil</keyword>
<gene>
    <name evidence="3" type="ORF">JKP88DRAFT_243910</name>
</gene>
<evidence type="ECO:0000256" key="1">
    <source>
        <dbReference type="SAM" id="Coils"/>
    </source>
</evidence>
<reference evidence="3" key="1">
    <citation type="submission" date="2021-02" db="EMBL/GenBank/DDBJ databases">
        <title>First Annotated Genome of the Yellow-green Alga Tribonema minus.</title>
        <authorList>
            <person name="Mahan K.M."/>
        </authorList>
    </citation>
    <scope>NUCLEOTIDE SEQUENCE</scope>
    <source>
        <strain evidence="3">UTEX B ZZ1240</strain>
    </source>
</reference>
<evidence type="ECO:0000313" key="3">
    <source>
        <dbReference type="EMBL" id="KAG5187402.1"/>
    </source>
</evidence>
<comment type="caution">
    <text evidence="3">The sequence shown here is derived from an EMBL/GenBank/DDBJ whole genome shotgun (WGS) entry which is preliminary data.</text>
</comment>
<feature type="coiled-coil region" evidence="1">
    <location>
        <begin position="120"/>
        <end position="147"/>
    </location>
</feature>
<keyword evidence="4" id="KW-1185">Reference proteome</keyword>
<evidence type="ECO:0000256" key="2">
    <source>
        <dbReference type="SAM" id="MobiDB-lite"/>
    </source>
</evidence>
<feature type="compositionally biased region" description="Basic and acidic residues" evidence="2">
    <location>
        <begin position="9"/>
        <end position="18"/>
    </location>
</feature>
<proteinExistence type="predicted"/>
<dbReference type="AlphaFoldDB" id="A0A835Z853"/>
<evidence type="ECO:0000313" key="4">
    <source>
        <dbReference type="Proteomes" id="UP000664859"/>
    </source>
</evidence>
<protein>
    <submittedName>
        <fullName evidence="3">Uncharacterized protein</fullName>
    </submittedName>
</protein>
<sequence length="278" mass="30852">MTKRKKESLRKEEKKTKVDLAPQPTSVQIEITAKDTAFILKSTTAAQGLRVVDAVHPLLGALTLEYGLALTIKNIYKDGQAHDPANCGWMVGASPIRVVCQSEGVLESMAESCRQHQVMRMQMDQLLANQEENRRALEQQGRKVEQQQCELVQQRRPLRALAAEKVILIASQILLRSAYKQQQVPPVRDMTALYRGLANRKTSLLASKDARAAGVTASNFVSKAVVMRAERNNIAHGEPDLCAKAQEALADFEPILKGVRAAEFALFVLAHAAEFLRW</sequence>
<organism evidence="3 4">
    <name type="scientific">Tribonema minus</name>
    <dbReference type="NCBI Taxonomy" id="303371"/>
    <lineage>
        <taxon>Eukaryota</taxon>
        <taxon>Sar</taxon>
        <taxon>Stramenopiles</taxon>
        <taxon>Ochrophyta</taxon>
        <taxon>PX clade</taxon>
        <taxon>Xanthophyceae</taxon>
        <taxon>Tribonematales</taxon>
        <taxon>Tribonemataceae</taxon>
        <taxon>Tribonema</taxon>
    </lineage>
</organism>
<name>A0A835Z853_9STRA</name>
<accession>A0A835Z853</accession>
<dbReference type="EMBL" id="JAFCMP010000090">
    <property type="protein sequence ID" value="KAG5187402.1"/>
    <property type="molecule type" value="Genomic_DNA"/>
</dbReference>
<dbReference type="Proteomes" id="UP000664859">
    <property type="component" value="Unassembled WGS sequence"/>
</dbReference>